<gene>
    <name evidence="1" type="ORF">BN4615_P10263</name>
</gene>
<dbReference type="RefSeq" id="WP_225269311.1">
    <property type="nucleotide sequence ID" value="NZ_CP084058.1"/>
</dbReference>
<protein>
    <submittedName>
        <fullName evidence="1">Uncharacterized protein</fullName>
    </submittedName>
</protein>
<evidence type="ECO:0000313" key="1">
    <source>
        <dbReference type="EMBL" id="SBP00747.1"/>
    </source>
</evidence>
<accession>A0A1M4EPK0</accession>
<dbReference type="EMBL" id="LT559118">
    <property type="protein sequence ID" value="SBP00747.1"/>
    <property type="molecule type" value="Genomic_DNA"/>
</dbReference>
<name>A0A1M4EPK0_9ACTN</name>
<organism evidence="1">
    <name type="scientific">Nonomuraea gerenzanensis</name>
    <dbReference type="NCBI Taxonomy" id="93944"/>
    <lineage>
        <taxon>Bacteria</taxon>
        <taxon>Bacillati</taxon>
        <taxon>Actinomycetota</taxon>
        <taxon>Actinomycetes</taxon>
        <taxon>Streptosporangiales</taxon>
        <taxon>Streptosporangiaceae</taxon>
        <taxon>Nonomuraea</taxon>
    </lineage>
</organism>
<dbReference type="AlphaFoldDB" id="A0A1M4EPK0"/>
<sequence>MRVELTSEAFTTEGFGLIVTLMQYFVESRHDWVVDPGQLGGVDDYFRDHAPKMAQTYGLLASKGLVSQAWTGTAAPRSRLVSIGRESLSDHVWDLGRSARFVVENQEGDRAFVLALAHVFGAKDIVEACEKGWLEFVQGGGSGEVPKVVRHEEAAFRQVKRVAFLLDSDRLIPGERSKHEAAVTELRALGISGHILDFREAENYVPNRILAAIIEHPERLTEKIRHLKTLTPPQRAHFDIKNGFWDRKKFCAAVPAAQQDLYGDLAESVRVGLRHGFGHGLTLVLHREAEAGNVKETDFAALGPTVAEELKTLLALVREII</sequence>
<proteinExistence type="predicted"/>
<reference evidence="1" key="1">
    <citation type="submission" date="2016-04" db="EMBL/GenBank/DDBJ databases">
        <authorList>
            <person name="Evans L.H."/>
            <person name="Alamgir A."/>
            <person name="Owens N."/>
            <person name="Weber N.D."/>
            <person name="Virtaneva K."/>
            <person name="Barbian K."/>
            <person name="Babar A."/>
            <person name="Rosenke K."/>
        </authorList>
    </citation>
    <scope>NUCLEOTIDE SEQUENCE</scope>
    <source>
        <strain evidence="1">Nono1</strain>
    </source>
</reference>